<keyword evidence="1" id="KW-0472">Membrane</keyword>
<dbReference type="EMBL" id="KV454314">
    <property type="protein sequence ID" value="ODQ68802.1"/>
    <property type="molecule type" value="Genomic_DNA"/>
</dbReference>
<gene>
    <name evidence="2" type="ORF">LIPSTDRAFT_108342</name>
</gene>
<sequence length="62" mass="6960">MLTIVEDWVSAFNRAVTACKQKGSPNCVEGYWRDIIASLTIIAALPELIFFRLLVIVYPLSC</sequence>
<organism evidence="2 3">
    <name type="scientific">Lipomyces starkeyi NRRL Y-11557</name>
    <dbReference type="NCBI Taxonomy" id="675824"/>
    <lineage>
        <taxon>Eukaryota</taxon>
        <taxon>Fungi</taxon>
        <taxon>Dikarya</taxon>
        <taxon>Ascomycota</taxon>
        <taxon>Saccharomycotina</taxon>
        <taxon>Lipomycetes</taxon>
        <taxon>Lipomycetales</taxon>
        <taxon>Lipomycetaceae</taxon>
        <taxon>Lipomyces</taxon>
    </lineage>
</organism>
<dbReference type="AlphaFoldDB" id="A0A1E3PV27"/>
<keyword evidence="1" id="KW-1133">Transmembrane helix</keyword>
<protein>
    <submittedName>
        <fullName evidence="2">Uncharacterized protein</fullName>
    </submittedName>
</protein>
<accession>A0A1E3PV27</accession>
<evidence type="ECO:0000256" key="1">
    <source>
        <dbReference type="SAM" id="Phobius"/>
    </source>
</evidence>
<evidence type="ECO:0000313" key="2">
    <source>
        <dbReference type="EMBL" id="ODQ68802.1"/>
    </source>
</evidence>
<keyword evidence="1" id="KW-0812">Transmembrane</keyword>
<feature type="transmembrane region" description="Helical" evidence="1">
    <location>
        <begin position="35"/>
        <end position="60"/>
    </location>
</feature>
<reference evidence="2 3" key="1">
    <citation type="journal article" date="2016" name="Proc. Natl. Acad. Sci. U.S.A.">
        <title>Comparative genomics of biotechnologically important yeasts.</title>
        <authorList>
            <person name="Riley R."/>
            <person name="Haridas S."/>
            <person name="Wolfe K.H."/>
            <person name="Lopes M.R."/>
            <person name="Hittinger C.T."/>
            <person name="Goeker M."/>
            <person name="Salamov A.A."/>
            <person name="Wisecaver J.H."/>
            <person name="Long T.M."/>
            <person name="Calvey C.H."/>
            <person name="Aerts A.L."/>
            <person name="Barry K.W."/>
            <person name="Choi C."/>
            <person name="Clum A."/>
            <person name="Coughlan A.Y."/>
            <person name="Deshpande S."/>
            <person name="Douglass A.P."/>
            <person name="Hanson S.J."/>
            <person name="Klenk H.-P."/>
            <person name="LaButti K.M."/>
            <person name="Lapidus A."/>
            <person name="Lindquist E.A."/>
            <person name="Lipzen A.M."/>
            <person name="Meier-Kolthoff J.P."/>
            <person name="Ohm R.A."/>
            <person name="Otillar R.P."/>
            <person name="Pangilinan J.L."/>
            <person name="Peng Y."/>
            <person name="Rokas A."/>
            <person name="Rosa C.A."/>
            <person name="Scheuner C."/>
            <person name="Sibirny A.A."/>
            <person name="Slot J.C."/>
            <person name="Stielow J.B."/>
            <person name="Sun H."/>
            <person name="Kurtzman C.P."/>
            <person name="Blackwell M."/>
            <person name="Grigoriev I.V."/>
            <person name="Jeffries T.W."/>
        </authorList>
    </citation>
    <scope>NUCLEOTIDE SEQUENCE [LARGE SCALE GENOMIC DNA]</scope>
    <source>
        <strain evidence="2 3">NRRL Y-11557</strain>
    </source>
</reference>
<name>A0A1E3PV27_LIPST</name>
<evidence type="ECO:0000313" key="3">
    <source>
        <dbReference type="Proteomes" id="UP000094385"/>
    </source>
</evidence>
<proteinExistence type="predicted"/>
<dbReference type="Proteomes" id="UP000094385">
    <property type="component" value="Unassembled WGS sequence"/>
</dbReference>
<keyword evidence="3" id="KW-1185">Reference proteome</keyword>